<name>A0A150U2R1_SORCE</name>
<protein>
    <submittedName>
        <fullName evidence="1">Uncharacterized protein</fullName>
    </submittedName>
</protein>
<dbReference type="AlphaFoldDB" id="A0A150U2R1"/>
<organism evidence="1 2">
    <name type="scientific">Sorangium cellulosum</name>
    <name type="common">Polyangium cellulosum</name>
    <dbReference type="NCBI Taxonomy" id="56"/>
    <lineage>
        <taxon>Bacteria</taxon>
        <taxon>Pseudomonadati</taxon>
        <taxon>Myxococcota</taxon>
        <taxon>Polyangia</taxon>
        <taxon>Polyangiales</taxon>
        <taxon>Polyangiaceae</taxon>
        <taxon>Sorangium</taxon>
    </lineage>
</organism>
<evidence type="ECO:0000313" key="1">
    <source>
        <dbReference type="EMBL" id="KYG11251.1"/>
    </source>
</evidence>
<evidence type="ECO:0000313" key="2">
    <source>
        <dbReference type="Proteomes" id="UP000075502"/>
    </source>
</evidence>
<dbReference type="EMBL" id="JEME01000088">
    <property type="protein sequence ID" value="KYG11251.1"/>
    <property type="molecule type" value="Genomic_DNA"/>
</dbReference>
<proteinExistence type="predicted"/>
<sequence>MIPENDPVWQAVLRAPTRYDEEISDEERAAVAADANAPGIPGEVVTAEIRKRAEAEGALAEYEEIMRAHGRAPSRPR</sequence>
<gene>
    <name evidence="1" type="ORF">BE21_08270</name>
</gene>
<comment type="caution">
    <text evidence="1">The sequence shown here is derived from an EMBL/GenBank/DDBJ whole genome shotgun (WGS) entry which is preliminary data.</text>
</comment>
<accession>A0A150U2R1</accession>
<dbReference type="Proteomes" id="UP000075502">
    <property type="component" value="Unassembled WGS sequence"/>
</dbReference>
<reference evidence="1 2" key="1">
    <citation type="submission" date="2014-02" db="EMBL/GenBank/DDBJ databases">
        <title>The small core and large imbalanced accessory genome model reveals a collaborative survival strategy of Sorangium cellulosum strains in nature.</title>
        <authorList>
            <person name="Han K."/>
            <person name="Peng R."/>
            <person name="Blom J."/>
            <person name="Li Y.-Z."/>
        </authorList>
    </citation>
    <scope>NUCLEOTIDE SEQUENCE [LARGE SCALE GENOMIC DNA]</scope>
    <source>
        <strain evidence="1 2">So0007-03</strain>
    </source>
</reference>